<protein>
    <submittedName>
        <fullName evidence="1">Gas vesicle protein</fullName>
    </submittedName>
</protein>
<dbReference type="Proteomes" id="UP000004688">
    <property type="component" value="Plasmid pOA238_160"/>
</dbReference>
<dbReference type="AlphaFoldDB" id="M9RWM9"/>
<dbReference type="HOGENOM" id="CLU_2736077_0_0_5"/>
<keyword evidence="2" id="KW-1185">Reference proteome</keyword>
<accession>M9RWM9</accession>
<geneLocation type="plasmid" evidence="1 2">
    <name>pOA238_160</name>
</geneLocation>
<dbReference type="InterPro" id="IPR008634">
    <property type="entry name" value="Gas-vesicle_GvpO"/>
</dbReference>
<keyword evidence="1" id="KW-0614">Plasmid</keyword>
<sequence length="70" mass="7847">MSYPIDGVTGVKKVEDGWELLMTLIELTRIPSSSDVLAEYAVSLDRTGEIVSYKQIQRFLRNQVGIDDGE</sequence>
<reference evidence="1 2" key="1">
    <citation type="journal article" date="2013" name="PLoS ONE">
        <title>Poles Apart: Arctic and Antarctic Octadecabacter strains Share High Genome Plasticity and a New Type of Xanthorhodopsin.</title>
        <authorList>
            <person name="Vollmers J."/>
            <person name="Voget S."/>
            <person name="Dietrich S."/>
            <person name="Gollnow K."/>
            <person name="Smits M."/>
            <person name="Meyer K."/>
            <person name="Brinkhoff T."/>
            <person name="Simon M."/>
            <person name="Daniel R."/>
        </authorList>
    </citation>
    <scope>NUCLEOTIDE SEQUENCE [LARGE SCALE GENOMIC DNA]</scope>
    <source>
        <strain evidence="1 2">238</strain>
        <plasmid evidence="2">Plasmid pOA238_160</plasmid>
    </source>
</reference>
<evidence type="ECO:0000313" key="1">
    <source>
        <dbReference type="EMBL" id="AGI74881.1"/>
    </source>
</evidence>
<gene>
    <name evidence="1" type="primary">gvpO</name>
    <name evidence="1" type="ORF">OA238_160p0710</name>
</gene>
<dbReference type="eggNOG" id="ENOG5033JNA">
    <property type="taxonomic scope" value="Bacteria"/>
</dbReference>
<dbReference type="KEGG" id="oar:OA238_160p0710"/>
<organism evidence="1 2">
    <name type="scientific">Octadecabacter arcticus 238</name>
    <dbReference type="NCBI Taxonomy" id="391616"/>
    <lineage>
        <taxon>Bacteria</taxon>
        <taxon>Pseudomonadati</taxon>
        <taxon>Pseudomonadota</taxon>
        <taxon>Alphaproteobacteria</taxon>
        <taxon>Rhodobacterales</taxon>
        <taxon>Roseobacteraceae</taxon>
        <taxon>Octadecabacter</taxon>
    </lineage>
</organism>
<name>M9RWM9_9RHOB</name>
<evidence type="ECO:0000313" key="2">
    <source>
        <dbReference type="Proteomes" id="UP000004688"/>
    </source>
</evidence>
<dbReference type="EMBL" id="CP003744">
    <property type="protein sequence ID" value="AGI74881.1"/>
    <property type="molecule type" value="Genomic_DNA"/>
</dbReference>
<proteinExistence type="predicted"/>
<dbReference type="Pfam" id="PF05800">
    <property type="entry name" value="GvpO"/>
    <property type="match status" value="1"/>
</dbReference>
<dbReference type="GO" id="GO:0031412">
    <property type="term" value="P:gas vesicle organization"/>
    <property type="evidence" value="ECO:0007669"/>
    <property type="project" value="InterPro"/>
</dbReference>